<dbReference type="PANTHER" id="PTHR15069:SF1">
    <property type="entry name" value="PROTEASOME ASSEMBLY CHAPERONE 1"/>
    <property type="match status" value="1"/>
</dbReference>
<dbReference type="Proteomes" id="UP001152803">
    <property type="component" value="Unassembled WGS sequence"/>
</dbReference>
<comment type="caution">
    <text evidence="5">The sequence shown here is derived from an EMBL/GenBank/DDBJ whole genome shotgun (WGS) entry which is preliminary data.</text>
</comment>
<keyword evidence="3" id="KW-0143">Chaperone</keyword>
<dbReference type="Pfam" id="PF16094">
    <property type="entry name" value="PAC1"/>
    <property type="match status" value="1"/>
</dbReference>
<evidence type="ECO:0000256" key="2">
    <source>
        <dbReference type="ARBA" id="ARBA00019180"/>
    </source>
</evidence>
<reference evidence="5" key="1">
    <citation type="journal article" date="2023" name="Science">
        <title>Genome structures resolve the early diversification of teleost fishes.</title>
        <authorList>
            <person name="Parey E."/>
            <person name="Louis A."/>
            <person name="Montfort J."/>
            <person name="Bouchez O."/>
            <person name="Roques C."/>
            <person name="Iampietro C."/>
            <person name="Lluch J."/>
            <person name="Castinel A."/>
            <person name="Donnadieu C."/>
            <person name="Desvignes T."/>
            <person name="Floi Bucao C."/>
            <person name="Jouanno E."/>
            <person name="Wen M."/>
            <person name="Mejri S."/>
            <person name="Dirks R."/>
            <person name="Jansen H."/>
            <person name="Henkel C."/>
            <person name="Chen W.J."/>
            <person name="Zahm M."/>
            <person name="Cabau C."/>
            <person name="Klopp C."/>
            <person name="Thompson A.W."/>
            <person name="Robinson-Rechavi M."/>
            <person name="Braasch I."/>
            <person name="Lecointre G."/>
            <person name="Bobe J."/>
            <person name="Postlethwait J.H."/>
            <person name="Berthelot C."/>
            <person name="Roest Crollius H."/>
            <person name="Guiguen Y."/>
        </authorList>
    </citation>
    <scope>NUCLEOTIDE SEQUENCE</scope>
    <source>
        <strain evidence="5">Concon-B</strain>
    </source>
</reference>
<evidence type="ECO:0000313" key="6">
    <source>
        <dbReference type="Proteomes" id="UP001152803"/>
    </source>
</evidence>
<dbReference type="GO" id="GO:0005783">
    <property type="term" value="C:endoplasmic reticulum"/>
    <property type="evidence" value="ECO:0007669"/>
    <property type="project" value="InterPro"/>
</dbReference>
<dbReference type="InterPro" id="IPR016565">
    <property type="entry name" value="Proteasome_assmbl_chp_1"/>
</dbReference>
<dbReference type="PANTHER" id="PTHR15069">
    <property type="entry name" value="PROTEASOME ASSEMBLY CHAPERONE 1"/>
    <property type="match status" value="1"/>
</dbReference>
<evidence type="ECO:0000313" key="5">
    <source>
        <dbReference type="EMBL" id="KAJ8275986.1"/>
    </source>
</evidence>
<evidence type="ECO:0000256" key="3">
    <source>
        <dbReference type="ARBA" id="ARBA00023186"/>
    </source>
</evidence>
<feature type="coiled-coil region" evidence="4">
    <location>
        <begin position="9"/>
        <end position="43"/>
    </location>
</feature>
<dbReference type="GO" id="GO:0080129">
    <property type="term" value="P:proteasome core complex assembly"/>
    <property type="evidence" value="ECO:0007669"/>
    <property type="project" value="TreeGrafter"/>
</dbReference>
<keyword evidence="6" id="KW-1185">Reference proteome</keyword>
<name>A0A9Q1DPQ4_CONCO</name>
<proteinExistence type="inferred from homology"/>
<organism evidence="5 6">
    <name type="scientific">Conger conger</name>
    <name type="common">Conger eel</name>
    <name type="synonym">Muraena conger</name>
    <dbReference type="NCBI Taxonomy" id="82655"/>
    <lineage>
        <taxon>Eukaryota</taxon>
        <taxon>Metazoa</taxon>
        <taxon>Chordata</taxon>
        <taxon>Craniata</taxon>
        <taxon>Vertebrata</taxon>
        <taxon>Euteleostomi</taxon>
        <taxon>Actinopterygii</taxon>
        <taxon>Neopterygii</taxon>
        <taxon>Teleostei</taxon>
        <taxon>Anguilliformes</taxon>
        <taxon>Congridae</taxon>
        <taxon>Conger</taxon>
    </lineage>
</organism>
<gene>
    <name evidence="5" type="ORF">COCON_G00077380</name>
</gene>
<keyword evidence="4" id="KW-0175">Coiled coil</keyword>
<comment type="similarity">
    <text evidence="1">Belongs to the PSMG1 family.</text>
</comment>
<dbReference type="AlphaFoldDB" id="A0A9Q1DPQ4"/>
<protein>
    <recommendedName>
        <fullName evidence="2">Proteasome assembly chaperone 1</fullName>
    </recommendedName>
</protein>
<evidence type="ECO:0000256" key="1">
    <source>
        <dbReference type="ARBA" id="ARBA00005261"/>
    </source>
</evidence>
<sequence>MATFFGEVVSVYSRAVEEDEEDVDNENEEDQQIRREIEQKREVHVNWCPEATQSITNPSDRTVQCSNFVMAVGPNAAGFLSAYVLNSGNWVAVGSVMLWNERSKDSSQQPSCVIYRQSDCPKVLICQCTCYIAEDQLFQWTEKVFACIQQRGLNVTVLSDCSMAEYKSPDSPFSSGAPFLRALKSSQYGSQPACPLLEQPNIVTGLAAAVLSHCQVQRIPAILYQCYSDVLLPDSLTMETYKPALTPLSKLVKLDTCQSTEILRKLVQFNEAQSNLYT</sequence>
<accession>A0A9Q1DPQ4</accession>
<dbReference type="EMBL" id="JAFJMO010000005">
    <property type="protein sequence ID" value="KAJ8275986.1"/>
    <property type="molecule type" value="Genomic_DNA"/>
</dbReference>
<dbReference type="OrthoDB" id="17536at2759"/>
<dbReference type="GO" id="GO:0070628">
    <property type="term" value="F:proteasome binding"/>
    <property type="evidence" value="ECO:0007669"/>
    <property type="project" value="TreeGrafter"/>
</dbReference>
<evidence type="ECO:0000256" key="4">
    <source>
        <dbReference type="SAM" id="Coils"/>
    </source>
</evidence>